<sequence length="339" mass="38708">MSPLEFYPWQRATAQRWLQQRERFAHAWLIHGLAGIGKTQFAKAGAAALLCEQPQSFLACGQCDACQWVQSGNHPDLRWVRPDAVAAIENPDDPTIDSKTPSKWLRVEQLRALTDWFNTATHRGGYRVAVLYPAEALNPVSSNALLKILEEPPTHTVFLLVADRYQQLLPTIISRCRRLPLSTPDHTTSLVWLQAQMVQTPEAWLAAAGGAPLAAYRLAQQMSKPYPDWLEQLQNTLLKGQEQAIIALASEIEKEPATQWLTVLQRWYVDLLLACYGQPVRYYPDLQVSTQQLSQRSHALRLQQQWKWLLTQKQHSEHPLNAKLWVHTALERVIHSFIH</sequence>
<comment type="caution">
    <text evidence="1">The sequence shown here is derived from an EMBL/GenBank/DDBJ whole genome shotgun (WGS) entry which is preliminary data.</text>
</comment>
<protein>
    <submittedName>
        <fullName evidence="1">DNA polymerase III subunit delta</fullName>
    </submittedName>
</protein>
<dbReference type="InterPro" id="IPR050238">
    <property type="entry name" value="DNA_Rep/Repair_Clamp_Loader"/>
</dbReference>
<dbReference type="Gene3D" id="3.40.50.300">
    <property type="entry name" value="P-loop containing nucleotide triphosphate hydrolases"/>
    <property type="match status" value="1"/>
</dbReference>
<organism evidence="1 2">
    <name type="scientific">Paenalcaligenes hermetiae</name>
    <dbReference type="NCBI Taxonomy" id="1157987"/>
    <lineage>
        <taxon>Bacteria</taxon>
        <taxon>Pseudomonadati</taxon>
        <taxon>Pseudomonadota</taxon>
        <taxon>Betaproteobacteria</taxon>
        <taxon>Burkholderiales</taxon>
        <taxon>Alcaligenaceae</taxon>
        <taxon>Paenalcaligenes</taxon>
    </lineage>
</organism>
<evidence type="ECO:0000313" key="1">
    <source>
        <dbReference type="EMBL" id="GAA5092489.1"/>
    </source>
</evidence>
<gene>
    <name evidence="1" type="primary">holB</name>
    <name evidence="1" type="ORF">GCM10023337_19850</name>
</gene>
<dbReference type="RefSeq" id="WP_345371509.1">
    <property type="nucleotide sequence ID" value="NZ_BAABKD010000011.1"/>
</dbReference>
<dbReference type="Proteomes" id="UP001500227">
    <property type="component" value="Unassembled WGS sequence"/>
</dbReference>
<dbReference type="InterPro" id="IPR027417">
    <property type="entry name" value="P-loop_NTPase"/>
</dbReference>
<dbReference type="Pfam" id="PF13177">
    <property type="entry name" value="DNA_pol3_delta2"/>
    <property type="match status" value="1"/>
</dbReference>
<dbReference type="SUPFAM" id="SSF52540">
    <property type="entry name" value="P-loop containing nucleoside triphosphate hydrolases"/>
    <property type="match status" value="1"/>
</dbReference>
<dbReference type="PANTHER" id="PTHR11669:SF8">
    <property type="entry name" value="DNA POLYMERASE III SUBUNIT DELTA"/>
    <property type="match status" value="1"/>
</dbReference>
<dbReference type="PANTHER" id="PTHR11669">
    <property type="entry name" value="REPLICATION FACTOR C / DNA POLYMERASE III GAMMA-TAU SUBUNIT"/>
    <property type="match status" value="1"/>
</dbReference>
<dbReference type="InterPro" id="IPR004622">
    <property type="entry name" value="DNA_pol_HolB"/>
</dbReference>
<dbReference type="EMBL" id="BAABKD010000011">
    <property type="protein sequence ID" value="GAA5092489.1"/>
    <property type="molecule type" value="Genomic_DNA"/>
</dbReference>
<reference evidence="2" key="1">
    <citation type="journal article" date="2019" name="Int. J. Syst. Evol. Microbiol.">
        <title>The Global Catalogue of Microorganisms (GCM) 10K type strain sequencing project: providing services to taxonomists for standard genome sequencing and annotation.</title>
        <authorList>
            <consortium name="The Broad Institute Genomics Platform"/>
            <consortium name="The Broad Institute Genome Sequencing Center for Infectious Disease"/>
            <person name="Wu L."/>
            <person name="Ma J."/>
        </authorList>
    </citation>
    <scope>NUCLEOTIDE SEQUENCE [LARGE SCALE GENOMIC DNA]</scope>
    <source>
        <strain evidence="2">JCM 18423</strain>
    </source>
</reference>
<dbReference type="NCBIfam" id="TIGR00678">
    <property type="entry name" value="holB"/>
    <property type="match status" value="1"/>
</dbReference>
<accession>A0ABP9MCT0</accession>
<name>A0ABP9MCT0_9BURK</name>
<keyword evidence="2" id="KW-1185">Reference proteome</keyword>
<evidence type="ECO:0000313" key="2">
    <source>
        <dbReference type="Proteomes" id="UP001500227"/>
    </source>
</evidence>
<proteinExistence type="predicted"/>